<organism evidence="1 2">
    <name type="scientific">Leucogyrophana mollusca</name>
    <dbReference type="NCBI Taxonomy" id="85980"/>
    <lineage>
        <taxon>Eukaryota</taxon>
        <taxon>Fungi</taxon>
        <taxon>Dikarya</taxon>
        <taxon>Basidiomycota</taxon>
        <taxon>Agaricomycotina</taxon>
        <taxon>Agaricomycetes</taxon>
        <taxon>Agaricomycetidae</taxon>
        <taxon>Boletales</taxon>
        <taxon>Boletales incertae sedis</taxon>
        <taxon>Leucogyrophana</taxon>
    </lineage>
</organism>
<sequence>MKFSVAFTGFCIAAVHAVPTKRDAAPTAVQILNYALTLEHLENAFYAQGLQKYSQQDFVNAGLPDFARGRWSEIAAHEATHVSFLQTALGDAATKPCTYKFPDTDPKSFAAVSYLLENVGTSAYSGAAQYLSDGTLTAAAAILAVEARHGAWVNSAVLKANPWNTAFDTPLDLNQIYTLASSVISSCPSSNPTLPVKAFPALTFTGTVKAGATADVSYKAASTSNPLFVAFISGLSSTIVPLNDNKVAVPSGLEGVVYAIVTSDAEATSDNVTIAGPAFLSFDFDSNGQMMV</sequence>
<gene>
    <name evidence="1" type="ORF">BV22DRAFT_1132100</name>
</gene>
<evidence type="ECO:0000313" key="1">
    <source>
        <dbReference type="EMBL" id="KAH7921675.1"/>
    </source>
</evidence>
<accession>A0ACB8B792</accession>
<comment type="caution">
    <text evidence="1">The sequence shown here is derived from an EMBL/GenBank/DDBJ whole genome shotgun (WGS) entry which is preliminary data.</text>
</comment>
<reference evidence="1" key="1">
    <citation type="journal article" date="2021" name="New Phytol.">
        <title>Evolutionary innovations through gain and loss of genes in the ectomycorrhizal Boletales.</title>
        <authorList>
            <person name="Wu G."/>
            <person name="Miyauchi S."/>
            <person name="Morin E."/>
            <person name="Kuo A."/>
            <person name="Drula E."/>
            <person name="Varga T."/>
            <person name="Kohler A."/>
            <person name="Feng B."/>
            <person name="Cao Y."/>
            <person name="Lipzen A."/>
            <person name="Daum C."/>
            <person name="Hundley H."/>
            <person name="Pangilinan J."/>
            <person name="Johnson J."/>
            <person name="Barry K."/>
            <person name="LaButti K."/>
            <person name="Ng V."/>
            <person name="Ahrendt S."/>
            <person name="Min B."/>
            <person name="Choi I.G."/>
            <person name="Park H."/>
            <person name="Plett J.M."/>
            <person name="Magnuson J."/>
            <person name="Spatafora J.W."/>
            <person name="Nagy L.G."/>
            <person name="Henrissat B."/>
            <person name="Grigoriev I.V."/>
            <person name="Yang Z.L."/>
            <person name="Xu J."/>
            <person name="Martin F.M."/>
        </authorList>
    </citation>
    <scope>NUCLEOTIDE SEQUENCE</scope>
    <source>
        <strain evidence="1">KUC20120723A-06</strain>
    </source>
</reference>
<protein>
    <submittedName>
        <fullName evidence="1">Uncharacterized protein</fullName>
    </submittedName>
</protein>
<name>A0ACB8B792_9AGAM</name>
<dbReference type="Proteomes" id="UP000790709">
    <property type="component" value="Unassembled WGS sequence"/>
</dbReference>
<evidence type="ECO:0000313" key="2">
    <source>
        <dbReference type="Proteomes" id="UP000790709"/>
    </source>
</evidence>
<proteinExistence type="predicted"/>
<keyword evidence="2" id="KW-1185">Reference proteome</keyword>
<dbReference type="EMBL" id="MU266516">
    <property type="protein sequence ID" value="KAH7921675.1"/>
    <property type="molecule type" value="Genomic_DNA"/>
</dbReference>